<protein>
    <submittedName>
        <fullName evidence="2">Uncharacterized protein</fullName>
    </submittedName>
</protein>
<feature type="compositionally biased region" description="Acidic residues" evidence="1">
    <location>
        <begin position="138"/>
        <end position="153"/>
    </location>
</feature>
<name>A0A8S1FCW9_9PELO</name>
<evidence type="ECO:0000313" key="2">
    <source>
        <dbReference type="EMBL" id="CAB3410180.1"/>
    </source>
</evidence>
<evidence type="ECO:0000256" key="1">
    <source>
        <dbReference type="SAM" id="MobiDB-lite"/>
    </source>
</evidence>
<comment type="caution">
    <text evidence="2">The sequence shown here is derived from an EMBL/GenBank/DDBJ whole genome shotgun (WGS) entry which is preliminary data.</text>
</comment>
<keyword evidence="3" id="KW-1185">Reference proteome</keyword>
<dbReference type="AlphaFoldDB" id="A0A8S1FCW9"/>
<organism evidence="2 3">
    <name type="scientific">Caenorhabditis bovis</name>
    <dbReference type="NCBI Taxonomy" id="2654633"/>
    <lineage>
        <taxon>Eukaryota</taxon>
        <taxon>Metazoa</taxon>
        <taxon>Ecdysozoa</taxon>
        <taxon>Nematoda</taxon>
        <taxon>Chromadorea</taxon>
        <taxon>Rhabditida</taxon>
        <taxon>Rhabditina</taxon>
        <taxon>Rhabditomorpha</taxon>
        <taxon>Rhabditoidea</taxon>
        <taxon>Rhabditidae</taxon>
        <taxon>Peloderinae</taxon>
        <taxon>Caenorhabditis</taxon>
    </lineage>
</organism>
<accession>A0A8S1FCW9</accession>
<dbReference type="EMBL" id="CADEPM010000010">
    <property type="protein sequence ID" value="CAB3410180.1"/>
    <property type="molecule type" value="Genomic_DNA"/>
</dbReference>
<sequence length="153" mass="18169">MFCNYGQLVAKHQAITDKMYEQITKLSRKEMVRYKINLTIQKYAAIYSLERNPRRTLGDDFYDEISKIINEDMPGYRYSKNDILANLSLFRSVEDAIVDKPHLAKECRRIRVMMDLTDYYLESTTNSRESQMSRFQAEEYDADDESETDQEDE</sequence>
<dbReference type="Proteomes" id="UP000494206">
    <property type="component" value="Unassembled WGS sequence"/>
</dbReference>
<reference evidence="2 3" key="1">
    <citation type="submission" date="2020-04" db="EMBL/GenBank/DDBJ databases">
        <authorList>
            <person name="Laetsch R D."/>
            <person name="Stevens L."/>
            <person name="Kumar S."/>
            <person name="Blaxter L. M."/>
        </authorList>
    </citation>
    <scope>NUCLEOTIDE SEQUENCE [LARGE SCALE GENOMIC DNA]</scope>
</reference>
<feature type="region of interest" description="Disordered" evidence="1">
    <location>
        <begin position="125"/>
        <end position="153"/>
    </location>
</feature>
<feature type="compositionally biased region" description="Polar residues" evidence="1">
    <location>
        <begin position="125"/>
        <end position="134"/>
    </location>
</feature>
<evidence type="ECO:0000313" key="3">
    <source>
        <dbReference type="Proteomes" id="UP000494206"/>
    </source>
</evidence>
<proteinExistence type="predicted"/>
<gene>
    <name evidence="2" type="ORF">CBOVIS_LOCUS11738</name>
</gene>